<organism evidence="2 3">
    <name type="scientific">Cirrhinus molitorella</name>
    <name type="common">mud carp</name>
    <dbReference type="NCBI Taxonomy" id="172907"/>
    <lineage>
        <taxon>Eukaryota</taxon>
        <taxon>Metazoa</taxon>
        <taxon>Chordata</taxon>
        <taxon>Craniata</taxon>
        <taxon>Vertebrata</taxon>
        <taxon>Euteleostomi</taxon>
        <taxon>Actinopterygii</taxon>
        <taxon>Neopterygii</taxon>
        <taxon>Teleostei</taxon>
        <taxon>Ostariophysi</taxon>
        <taxon>Cypriniformes</taxon>
        <taxon>Cyprinidae</taxon>
        <taxon>Labeoninae</taxon>
        <taxon>Labeonini</taxon>
        <taxon>Cirrhinus</taxon>
    </lineage>
</organism>
<dbReference type="EMBL" id="JAYMGO010000017">
    <property type="protein sequence ID" value="KAL1258307.1"/>
    <property type="molecule type" value="Genomic_DNA"/>
</dbReference>
<dbReference type="Proteomes" id="UP001558613">
    <property type="component" value="Unassembled WGS sequence"/>
</dbReference>
<evidence type="ECO:0000313" key="2">
    <source>
        <dbReference type="EMBL" id="KAL1258307.1"/>
    </source>
</evidence>
<proteinExistence type="predicted"/>
<comment type="caution">
    <text evidence="2">The sequence shown here is derived from an EMBL/GenBank/DDBJ whole genome shotgun (WGS) entry which is preliminary data.</text>
</comment>
<evidence type="ECO:0000256" key="1">
    <source>
        <dbReference type="SAM" id="MobiDB-lite"/>
    </source>
</evidence>
<accession>A0ABR3LZK2</accession>
<reference evidence="2 3" key="1">
    <citation type="submission" date="2023-09" db="EMBL/GenBank/DDBJ databases">
        <authorList>
            <person name="Wang M."/>
        </authorList>
    </citation>
    <scope>NUCLEOTIDE SEQUENCE [LARGE SCALE GENOMIC DNA]</scope>
    <source>
        <strain evidence="2">GT-2023</strain>
        <tissue evidence="2">Liver</tissue>
    </source>
</reference>
<feature type="region of interest" description="Disordered" evidence="1">
    <location>
        <begin position="25"/>
        <end position="46"/>
    </location>
</feature>
<protein>
    <submittedName>
        <fullName evidence="2">Uncharacterized protein</fullName>
    </submittedName>
</protein>
<keyword evidence="3" id="KW-1185">Reference proteome</keyword>
<gene>
    <name evidence="2" type="ORF">QQF64_011551</name>
</gene>
<sequence length="177" mass="20038">MEECPFGFVVYTGVSINHYLPDAKTGLDGGHTHPERTISGGEEDSEGVSLPWHWGISASLGAMRGGRLQTSCSTLAEVQQRLKRCVPLDFSHHGERHMCARTAHTHSQAQRQLARARAQTMFLTRRCRSCVFDKERNREINEKGREGEFGKRERERERERGEGTPVSQFSLVGHLTY</sequence>
<evidence type="ECO:0000313" key="3">
    <source>
        <dbReference type="Proteomes" id="UP001558613"/>
    </source>
</evidence>
<feature type="compositionally biased region" description="Basic and acidic residues" evidence="1">
    <location>
        <begin position="143"/>
        <end position="162"/>
    </location>
</feature>
<feature type="region of interest" description="Disordered" evidence="1">
    <location>
        <begin position="143"/>
        <end position="177"/>
    </location>
</feature>
<name>A0ABR3LZK2_9TELE</name>